<dbReference type="KEGG" id="avp:AVENP_0825"/>
<gene>
    <name evidence="1" type="ORF">AVENP_0825</name>
</gene>
<dbReference type="AlphaFoldDB" id="A0AAE7E338"/>
<protein>
    <submittedName>
        <fullName evidence="1">Uncharacterized protein</fullName>
    </submittedName>
</protein>
<dbReference type="EMBL" id="CP053840">
    <property type="protein sequence ID" value="QKF66385.1"/>
    <property type="molecule type" value="Genomic_DNA"/>
</dbReference>
<reference evidence="1 2" key="1">
    <citation type="submission" date="2020-05" db="EMBL/GenBank/DDBJ databases">
        <title>Complete genome sequencing of Campylobacter and Arcobacter type strains.</title>
        <authorList>
            <person name="Miller W.G."/>
            <person name="Yee E."/>
        </authorList>
    </citation>
    <scope>NUCLEOTIDE SEQUENCE [LARGE SCALE GENOMIC DNA]</scope>
    <source>
        <strain evidence="1 2">LMG 26156</strain>
    </source>
</reference>
<dbReference type="Proteomes" id="UP000503482">
    <property type="component" value="Chromosome"/>
</dbReference>
<sequence>MNNNILFIINDDNEDLDKRISLLKDKTIYITSYNLEILEKYKYHSNVKKVFYLEEMHTVFESSEQTIDIITKANEFLKLVINEELIYVQGQIEGGNNQSILDIVLFKLSFDKIITDYKIDLVENYTSSFYYKENKFIKDILIENKIEYLIYITDKYNYFKECIRIDFKRYFKGIYDFFSFLLLNIKYKKNKYNKYKKTLFVHVASNMHKFYDSFKYFTDTIEQNSDYKCKFITNGINITNEKLIQEKPYILEHYMTVLDFFYSFLSTIKYLLIYKTNQNKFNLFFNHLPLSIKNQINNVIYYEIIVQYGFNIRYKKALNRFFSKNTFSAWKLWGGVSLPAGKIAVDIINSKYSYITSFIFDINSEFKYYPFLTDNLNLMDYKILFEQKDKEACLYQGYEPNKLLLIPELNIKKNMLKLKNQYTQNDSMKLLNIKNDYLEYIFIDINVRIRGIIHIQEIEIFIYNIKLLAIEFINYAFIIKPHPRFQQFEYLKNHLSGISNIYLFTPELPIFHFLNISTVVITKLSAIGFEALTLGKVLICVILDDESNWEGYGDNANYFFSFVDVMHFLHNIQKTSEIINIKSEKLKYKESSINDFLEKIENK</sequence>
<dbReference type="RefSeq" id="WP_128357475.1">
    <property type="nucleotide sequence ID" value="NZ_CP053840.1"/>
</dbReference>
<organism evidence="1 2">
    <name type="scientific">Arcobacter venerupis</name>
    <dbReference type="NCBI Taxonomy" id="1054033"/>
    <lineage>
        <taxon>Bacteria</taxon>
        <taxon>Pseudomonadati</taxon>
        <taxon>Campylobacterota</taxon>
        <taxon>Epsilonproteobacteria</taxon>
        <taxon>Campylobacterales</taxon>
        <taxon>Arcobacteraceae</taxon>
        <taxon>Arcobacter</taxon>
    </lineage>
</organism>
<keyword evidence="2" id="KW-1185">Reference proteome</keyword>
<dbReference type="InterPro" id="IPR043148">
    <property type="entry name" value="TagF_C"/>
</dbReference>
<name>A0AAE7E338_9BACT</name>
<proteinExistence type="predicted"/>
<dbReference type="Gene3D" id="3.40.50.12580">
    <property type="match status" value="1"/>
</dbReference>
<evidence type="ECO:0000313" key="2">
    <source>
        <dbReference type="Proteomes" id="UP000503482"/>
    </source>
</evidence>
<accession>A0AAE7E338</accession>
<evidence type="ECO:0000313" key="1">
    <source>
        <dbReference type="EMBL" id="QKF66385.1"/>
    </source>
</evidence>